<dbReference type="OrthoDB" id="2973864at2"/>
<keyword evidence="2" id="KW-1185">Reference proteome</keyword>
<reference evidence="1 2" key="1">
    <citation type="submission" date="2019-11" db="EMBL/GenBank/DDBJ databases">
        <authorList>
            <person name="Li J."/>
        </authorList>
    </citation>
    <scope>NUCLEOTIDE SEQUENCE [LARGE SCALE GENOMIC DNA]</scope>
    <source>
        <strain evidence="1 2">J4</strain>
    </source>
</reference>
<sequence length="58" mass="6637">MSYQPEVERIVKQIFKDVHSVSEHERNVIKQALKQSYDVGYEDGLTDGEEISEKPISG</sequence>
<evidence type="ECO:0000313" key="1">
    <source>
        <dbReference type="EMBL" id="MRG85844.1"/>
    </source>
</evidence>
<dbReference type="EMBL" id="WJNH01000003">
    <property type="protein sequence ID" value="MRG85844.1"/>
    <property type="molecule type" value="Genomic_DNA"/>
</dbReference>
<organism evidence="1 2">
    <name type="scientific">Salinibacillus xinjiangensis</name>
    <dbReference type="NCBI Taxonomy" id="1229268"/>
    <lineage>
        <taxon>Bacteria</taxon>
        <taxon>Bacillati</taxon>
        <taxon>Bacillota</taxon>
        <taxon>Bacilli</taxon>
        <taxon>Bacillales</taxon>
        <taxon>Bacillaceae</taxon>
        <taxon>Salinibacillus</taxon>
    </lineage>
</organism>
<gene>
    <name evidence="1" type="ORF">GH754_05775</name>
</gene>
<dbReference type="RefSeq" id="WP_153727783.1">
    <property type="nucleotide sequence ID" value="NZ_WJNH01000003.1"/>
</dbReference>
<protein>
    <submittedName>
        <fullName evidence="1">Uncharacterized protein</fullName>
    </submittedName>
</protein>
<dbReference type="AlphaFoldDB" id="A0A6G1X4F6"/>
<name>A0A6G1X4F6_9BACI</name>
<accession>A0A6G1X4F6</accession>
<proteinExistence type="predicted"/>
<comment type="caution">
    <text evidence="1">The sequence shown here is derived from an EMBL/GenBank/DDBJ whole genome shotgun (WGS) entry which is preliminary data.</text>
</comment>
<evidence type="ECO:0000313" key="2">
    <source>
        <dbReference type="Proteomes" id="UP000480185"/>
    </source>
</evidence>
<dbReference type="Proteomes" id="UP000480185">
    <property type="component" value="Unassembled WGS sequence"/>
</dbReference>